<dbReference type="AlphaFoldDB" id="A0A6J1LIR1"/>
<proteinExistence type="inferred from homology"/>
<evidence type="ECO:0000256" key="4">
    <source>
        <dbReference type="ARBA" id="ARBA00022807"/>
    </source>
</evidence>
<dbReference type="OMA" id="RLRHMDM"/>
<keyword evidence="4" id="KW-0788">Thiol protease</keyword>
<keyword evidence="2 8" id="KW-0645">Protease</keyword>
<dbReference type="PANTHER" id="PTHR46468">
    <property type="entry name" value="SENTRIN-SPECIFIC PROTEASE 8"/>
    <property type="match status" value="1"/>
</dbReference>
<evidence type="ECO:0000313" key="8">
    <source>
        <dbReference type="RefSeq" id="XP_023167082.1"/>
    </source>
</evidence>
<accession>A0A6J1LIR1</accession>
<protein>
    <submittedName>
        <fullName evidence="8">Sentrin-specific protease 8 isoform X1</fullName>
    </submittedName>
</protein>
<evidence type="ECO:0000256" key="3">
    <source>
        <dbReference type="ARBA" id="ARBA00022801"/>
    </source>
</evidence>
<name>A0A6J1LIR1_DROHY</name>
<organism evidence="7 8">
    <name type="scientific">Drosophila hydei</name>
    <name type="common">Fruit fly</name>
    <dbReference type="NCBI Taxonomy" id="7224"/>
    <lineage>
        <taxon>Eukaryota</taxon>
        <taxon>Metazoa</taxon>
        <taxon>Ecdysozoa</taxon>
        <taxon>Arthropoda</taxon>
        <taxon>Hexapoda</taxon>
        <taxon>Insecta</taxon>
        <taxon>Pterygota</taxon>
        <taxon>Neoptera</taxon>
        <taxon>Endopterygota</taxon>
        <taxon>Diptera</taxon>
        <taxon>Brachycera</taxon>
        <taxon>Muscomorpha</taxon>
        <taxon>Ephydroidea</taxon>
        <taxon>Drosophilidae</taxon>
        <taxon>Drosophila</taxon>
    </lineage>
</organism>
<evidence type="ECO:0000256" key="5">
    <source>
        <dbReference type="SAM" id="MobiDB-lite"/>
    </source>
</evidence>
<keyword evidence="7" id="KW-1185">Reference proteome</keyword>
<sequence>MIEAEMSKTNKKIKKMAKKTGHPPRGLQTTKPNVDVDYACDCQLNDESSSKPSVSLRFQNMSLRHSDVQMLQGPYALNERLIAFYFAYLQTRRYKMQSDLHFLSPTIAYSMRHLEVRERRRLVQGLQLGSKPFVFVPLVENSHWSLLLIARPDRKFYYFDSENNRNMNLARMVVENLRVTLSAVDFTLTVGHCLQQITDHEHDSGLHFMCMTDNLADYVTRCGYATSTLLISVQEVRAKRSSLLHLIRTLGGIIPMPDTKSPSLEL</sequence>
<dbReference type="InterPro" id="IPR038765">
    <property type="entry name" value="Papain-like_cys_pep_sf"/>
</dbReference>
<evidence type="ECO:0000256" key="2">
    <source>
        <dbReference type="ARBA" id="ARBA00022670"/>
    </source>
</evidence>
<evidence type="ECO:0000256" key="1">
    <source>
        <dbReference type="ARBA" id="ARBA00005234"/>
    </source>
</evidence>
<dbReference type="PANTHER" id="PTHR46468:SF1">
    <property type="entry name" value="SENTRIN-SPECIFIC PROTEASE 8"/>
    <property type="match status" value="1"/>
</dbReference>
<dbReference type="SUPFAM" id="SSF54001">
    <property type="entry name" value="Cysteine proteinases"/>
    <property type="match status" value="1"/>
</dbReference>
<feature type="domain" description="Ubiquitin-like protease family profile" evidence="6">
    <location>
        <begin position="61"/>
        <end position="215"/>
    </location>
</feature>
<dbReference type="InterPro" id="IPR003653">
    <property type="entry name" value="Peptidase_C48_C"/>
</dbReference>
<evidence type="ECO:0000259" key="6">
    <source>
        <dbReference type="PROSITE" id="PS50600"/>
    </source>
</evidence>
<feature type="region of interest" description="Disordered" evidence="5">
    <location>
        <begin position="1"/>
        <end position="30"/>
    </location>
</feature>
<dbReference type="GO" id="GO:0006508">
    <property type="term" value="P:proteolysis"/>
    <property type="evidence" value="ECO:0007669"/>
    <property type="project" value="UniProtKB-KW"/>
</dbReference>
<dbReference type="Proteomes" id="UP000504633">
    <property type="component" value="Unplaced"/>
</dbReference>
<dbReference type="KEGG" id="dhe:111596868"/>
<reference evidence="8" key="1">
    <citation type="submission" date="2025-08" db="UniProtKB">
        <authorList>
            <consortium name="RefSeq"/>
        </authorList>
    </citation>
    <scope>IDENTIFICATION</scope>
    <source>
        <strain evidence="8">15085-1641.00</strain>
        <tissue evidence="8">Whole body</tissue>
    </source>
</reference>
<dbReference type="GO" id="GO:0019784">
    <property type="term" value="F:deNEDDylase activity"/>
    <property type="evidence" value="ECO:0007669"/>
    <property type="project" value="InterPro"/>
</dbReference>
<dbReference type="GO" id="GO:0008234">
    <property type="term" value="F:cysteine-type peptidase activity"/>
    <property type="evidence" value="ECO:0007669"/>
    <property type="project" value="UniProtKB-KW"/>
</dbReference>
<gene>
    <name evidence="8" type="primary">LOC111596868</name>
</gene>
<dbReference type="InterPro" id="IPR044613">
    <property type="entry name" value="Nep1/2-like"/>
</dbReference>
<feature type="compositionally biased region" description="Basic residues" evidence="5">
    <location>
        <begin position="9"/>
        <end position="22"/>
    </location>
</feature>
<dbReference type="Gene3D" id="3.40.395.10">
    <property type="entry name" value="Adenoviral Proteinase, Chain A"/>
    <property type="match status" value="1"/>
</dbReference>
<comment type="similarity">
    <text evidence="1">Belongs to the peptidase C48 family.</text>
</comment>
<dbReference type="Pfam" id="PF02902">
    <property type="entry name" value="Peptidase_C48"/>
    <property type="match status" value="1"/>
</dbReference>
<dbReference type="PROSITE" id="PS50600">
    <property type="entry name" value="ULP_PROTEASE"/>
    <property type="match status" value="1"/>
</dbReference>
<dbReference type="RefSeq" id="XP_023167082.1">
    <property type="nucleotide sequence ID" value="XM_023311314.1"/>
</dbReference>
<dbReference type="GeneID" id="111596868"/>
<evidence type="ECO:0000313" key="7">
    <source>
        <dbReference type="Proteomes" id="UP000504633"/>
    </source>
</evidence>
<dbReference type="OrthoDB" id="5065855at2759"/>
<keyword evidence="3" id="KW-0378">Hydrolase</keyword>